<dbReference type="PANTHER" id="PTHR34706">
    <property type="entry name" value="SLR1338 PROTEIN"/>
    <property type="match status" value="1"/>
</dbReference>
<gene>
    <name evidence="3" type="ORF">B0T25DRAFT_556185</name>
</gene>
<dbReference type="Gene3D" id="3.40.50.410">
    <property type="entry name" value="von Willebrand factor, type A domain"/>
    <property type="match status" value="1"/>
</dbReference>
<feature type="domain" description="VWFA" evidence="2">
    <location>
        <begin position="181"/>
        <end position="389"/>
    </location>
</feature>
<name>A0AAJ0M9L0_9PEZI</name>
<evidence type="ECO:0000313" key="4">
    <source>
        <dbReference type="Proteomes" id="UP001275084"/>
    </source>
</evidence>
<feature type="compositionally biased region" description="Polar residues" evidence="1">
    <location>
        <begin position="154"/>
        <end position="165"/>
    </location>
</feature>
<dbReference type="InterPro" id="IPR036465">
    <property type="entry name" value="vWFA_dom_sf"/>
</dbReference>
<dbReference type="EMBL" id="JAUIQD010000007">
    <property type="protein sequence ID" value="KAK3344116.1"/>
    <property type="molecule type" value="Genomic_DNA"/>
</dbReference>
<organism evidence="3 4">
    <name type="scientific">Lasiosphaeria hispida</name>
    <dbReference type="NCBI Taxonomy" id="260671"/>
    <lineage>
        <taxon>Eukaryota</taxon>
        <taxon>Fungi</taxon>
        <taxon>Dikarya</taxon>
        <taxon>Ascomycota</taxon>
        <taxon>Pezizomycotina</taxon>
        <taxon>Sordariomycetes</taxon>
        <taxon>Sordariomycetidae</taxon>
        <taxon>Sordariales</taxon>
        <taxon>Lasiosphaeriaceae</taxon>
        <taxon>Lasiosphaeria</taxon>
    </lineage>
</organism>
<dbReference type="Proteomes" id="UP001275084">
    <property type="component" value="Unassembled WGS sequence"/>
</dbReference>
<keyword evidence="4" id="KW-1185">Reference proteome</keyword>
<evidence type="ECO:0000259" key="2">
    <source>
        <dbReference type="PROSITE" id="PS50234"/>
    </source>
</evidence>
<feature type="region of interest" description="Disordered" evidence="1">
    <location>
        <begin position="46"/>
        <end position="165"/>
    </location>
</feature>
<protein>
    <recommendedName>
        <fullName evidence="2">VWFA domain-containing protein</fullName>
    </recommendedName>
</protein>
<dbReference type="SMART" id="SM00327">
    <property type="entry name" value="VWA"/>
    <property type="match status" value="1"/>
</dbReference>
<evidence type="ECO:0000313" key="3">
    <source>
        <dbReference type="EMBL" id="KAK3344116.1"/>
    </source>
</evidence>
<dbReference type="InterPro" id="IPR002035">
    <property type="entry name" value="VWF_A"/>
</dbReference>
<proteinExistence type="predicted"/>
<feature type="compositionally biased region" description="Polar residues" evidence="1">
    <location>
        <begin position="69"/>
        <end position="85"/>
    </location>
</feature>
<accession>A0AAJ0M9L0</accession>
<dbReference type="PROSITE" id="PS50234">
    <property type="entry name" value="VWFA"/>
    <property type="match status" value="1"/>
</dbReference>
<feature type="compositionally biased region" description="Polar residues" evidence="1">
    <location>
        <begin position="96"/>
        <end position="118"/>
    </location>
</feature>
<dbReference type="PANTHER" id="PTHR34706:SF1">
    <property type="entry name" value="VWFA DOMAIN-CONTAINING PROTEIN"/>
    <property type="match status" value="1"/>
</dbReference>
<sequence>MFVIDWNFGCSDYTTCHCSHRLPKSFLRSHTKGGPYNPIGKLGQLVVPTQPPPDVRDQGQRHLRHPSIHHNQPPASAMVNSSRSFLDSVKGKLSRRSSNASTKSATSVSGTNSQTPVQAPSADEAPPPSYTEATTTGPAITINGPPIIARGVSPSPSTASRLSAASMSTPEDPFAFLSTFDTIFLIDDSGSMAGRSWREVKQALRAITPICTAHDSDGIDIYFLHARNHQALSDGWCNVRDAAQVEDIFMTVSPGGNTPTGTRINQILKPYLRRFERGVADAGGDADETGVKPINVIVITDGAATDELEGVLINIAKKLDKLEAPPYQVGIQFFQVGNERGATEALNALDNELGARVPGGIRDMIDTATWNSRDGRTQVLTANSILKVVLGAVIRRLDRIPAGGSTSRLAP</sequence>
<evidence type="ECO:0000256" key="1">
    <source>
        <dbReference type="SAM" id="MobiDB-lite"/>
    </source>
</evidence>
<reference evidence="3" key="2">
    <citation type="submission" date="2023-06" db="EMBL/GenBank/DDBJ databases">
        <authorList>
            <consortium name="Lawrence Berkeley National Laboratory"/>
            <person name="Haridas S."/>
            <person name="Hensen N."/>
            <person name="Bonometti L."/>
            <person name="Westerberg I."/>
            <person name="Brannstrom I.O."/>
            <person name="Guillou S."/>
            <person name="Cros-Aarteil S."/>
            <person name="Calhoun S."/>
            <person name="Kuo A."/>
            <person name="Mondo S."/>
            <person name="Pangilinan J."/>
            <person name="Riley R."/>
            <person name="Labutti K."/>
            <person name="Andreopoulos B."/>
            <person name="Lipzen A."/>
            <person name="Chen C."/>
            <person name="Yanf M."/>
            <person name="Daum C."/>
            <person name="Ng V."/>
            <person name="Clum A."/>
            <person name="Steindorff A."/>
            <person name="Ohm R."/>
            <person name="Martin F."/>
            <person name="Silar P."/>
            <person name="Natvig D."/>
            <person name="Lalanne C."/>
            <person name="Gautier V."/>
            <person name="Ament-Velasquez S.L."/>
            <person name="Kruys A."/>
            <person name="Hutchinson M.I."/>
            <person name="Powell A.J."/>
            <person name="Barry K."/>
            <person name="Miller A.N."/>
            <person name="Grigoriev I.V."/>
            <person name="Debuchy R."/>
            <person name="Gladieux P."/>
            <person name="Thoren M.H."/>
            <person name="Johannesson H."/>
        </authorList>
    </citation>
    <scope>NUCLEOTIDE SEQUENCE</scope>
    <source>
        <strain evidence="3">CBS 955.72</strain>
    </source>
</reference>
<dbReference type="Pfam" id="PF00092">
    <property type="entry name" value="VWA"/>
    <property type="match status" value="1"/>
</dbReference>
<comment type="caution">
    <text evidence="3">The sequence shown here is derived from an EMBL/GenBank/DDBJ whole genome shotgun (WGS) entry which is preliminary data.</text>
</comment>
<dbReference type="AlphaFoldDB" id="A0AAJ0M9L0"/>
<reference evidence="3" key="1">
    <citation type="journal article" date="2023" name="Mol. Phylogenet. Evol.">
        <title>Genome-scale phylogeny and comparative genomics of the fungal order Sordariales.</title>
        <authorList>
            <person name="Hensen N."/>
            <person name="Bonometti L."/>
            <person name="Westerberg I."/>
            <person name="Brannstrom I.O."/>
            <person name="Guillou S."/>
            <person name="Cros-Aarteil S."/>
            <person name="Calhoun S."/>
            <person name="Haridas S."/>
            <person name="Kuo A."/>
            <person name="Mondo S."/>
            <person name="Pangilinan J."/>
            <person name="Riley R."/>
            <person name="LaButti K."/>
            <person name="Andreopoulos B."/>
            <person name="Lipzen A."/>
            <person name="Chen C."/>
            <person name="Yan M."/>
            <person name="Daum C."/>
            <person name="Ng V."/>
            <person name="Clum A."/>
            <person name="Steindorff A."/>
            <person name="Ohm R.A."/>
            <person name="Martin F."/>
            <person name="Silar P."/>
            <person name="Natvig D.O."/>
            <person name="Lalanne C."/>
            <person name="Gautier V."/>
            <person name="Ament-Velasquez S.L."/>
            <person name="Kruys A."/>
            <person name="Hutchinson M.I."/>
            <person name="Powell A.J."/>
            <person name="Barry K."/>
            <person name="Miller A.N."/>
            <person name="Grigoriev I.V."/>
            <person name="Debuchy R."/>
            <person name="Gladieux P."/>
            <person name="Hiltunen Thoren M."/>
            <person name="Johannesson H."/>
        </authorList>
    </citation>
    <scope>NUCLEOTIDE SEQUENCE</scope>
    <source>
        <strain evidence="3">CBS 955.72</strain>
    </source>
</reference>
<dbReference type="SUPFAM" id="SSF53300">
    <property type="entry name" value="vWA-like"/>
    <property type="match status" value="1"/>
</dbReference>